<dbReference type="Proteomes" id="UP000092389">
    <property type="component" value="Unassembled WGS sequence"/>
</dbReference>
<dbReference type="CDD" id="cd00779">
    <property type="entry name" value="ProRS_core_prok"/>
    <property type="match status" value="1"/>
</dbReference>
<dbReference type="InterPro" id="IPR006195">
    <property type="entry name" value="aa-tRNA-synth_II"/>
</dbReference>
<evidence type="ECO:0000313" key="14">
    <source>
        <dbReference type="EMBL" id="OBH68986.1"/>
    </source>
</evidence>
<dbReference type="FunFam" id="3.30.930.10:FF:000070">
    <property type="entry name" value="Proline--tRNA ligase"/>
    <property type="match status" value="1"/>
</dbReference>
<evidence type="ECO:0000256" key="3">
    <source>
        <dbReference type="ARBA" id="ARBA00022490"/>
    </source>
</evidence>
<evidence type="ECO:0000313" key="15">
    <source>
        <dbReference type="Proteomes" id="UP000092389"/>
    </source>
</evidence>
<reference evidence="14 15" key="1">
    <citation type="submission" date="2016-06" db="EMBL/GenBank/DDBJ databases">
        <authorList>
            <person name="Kjaerup R.B."/>
            <person name="Dalgaard T.S."/>
            <person name="Juul-Madsen H.R."/>
        </authorList>
    </citation>
    <scope>NUCLEOTIDE SEQUENCE [LARGE SCALE GENOMIC DNA]</scope>
    <source>
        <strain evidence="14 15">E152</strain>
    </source>
</reference>
<dbReference type="InterPro" id="IPR050062">
    <property type="entry name" value="Pro-tRNA_synthetase"/>
</dbReference>
<dbReference type="Gene3D" id="3.90.960.10">
    <property type="entry name" value="YbaK/aminoacyl-tRNA synthetase-associated domain"/>
    <property type="match status" value="1"/>
</dbReference>
<keyword evidence="6 12" id="KW-0067">ATP-binding</keyword>
<accession>A0A1A2SY26</accession>
<dbReference type="InterPro" id="IPR004500">
    <property type="entry name" value="Pro-tRNA-synth_IIa_bac-type"/>
</dbReference>
<dbReference type="SUPFAM" id="SSF55681">
    <property type="entry name" value="Class II aaRS and biotin synthetases"/>
    <property type="match status" value="1"/>
</dbReference>
<dbReference type="PRINTS" id="PR01046">
    <property type="entry name" value="TRNASYNTHPRO"/>
</dbReference>
<dbReference type="CDD" id="cd00861">
    <property type="entry name" value="ProRS_anticodon_short"/>
    <property type="match status" value="1"/>
</dbReference>
<dbReference type="InterPro" id="IPR036754">
    <property type="entry name" value="YbaK/aa-tRNA-synt-asso_dom_sf"/>
</dbReference>
<protein>
    <recommendedName>
        <fullName evidence="12">Proline--tRNA ligase</fullName>
        <ecNumber evidence="12">6.1.1.15</ecNumber>
    </recommendedName>
    <alternativeName>
        <fullName evidence="12">Prolyl-tRNA synthetase</fullName>
        <shortName evidence="12">ProRS</shortName>
    </alternativeName>
</protein>
<dbReference type="InterPro" id="IPR002314">
    <property type="entry name" value="aa-tRNA-synt_IIb"/>
</dbReference>
<dbReference type="SUPFAM" id="SSF55826">
    <property type="entry name" value="YbaK/ProRS associated domain"/>
    <property type="match status" value="1"/>
</dbReference>
<dbReference type="InterPro" id="IPR036621">
    <property type="entry name" value="Anticodon-bd_dom_sf"/>
</dbReference>
<keyword evidence="3 12" id="KW-0963">Cytoplasm</keyword>
<name>A0A1A2SY26_MYCNT</name>
<evidence type="ECO:0000259" key="13">
    <source>
        <dbReference type="PROSITE" id="PS50862"/>
    </source>
</evidence>
<evidence type="ECO:0000256" key="1">
    <source>
        <dbReference type="ARBA" id="ARBA00004496"/>
    </source>
</evidence>
<dbReference type="EMBL" id="LZJU01000164">
    <property type="protein sequence ID" value="OBH68986.1"/>
    <property type="molecule type" value="Genomic_DNA"/>
</dbReference>
<dbReference type="InterPro" id="IPR004154">
    <property type="entry name" value="Anticodon-bd"/>
</dbReference>
<dbReference type="Gene3D" id="3.40.50.800">
    <property type="entry name" value="Anticodon-binding domain"/>
    <property type="match status" value="1"/>
</dbReference>
<evidence type="ECO:0000256" key="4">
    <source>
        <dbReference type="ARBA" id="ARBA00022598"/>
    </source>
</evidence>
<evidence type="ECO:0000256" key="10">
    <source>
        <dbReference type="ARBA" id="ARBA00053664"/>
    </source>
</evidence>
<dbReference type="Gene3D" id="3.30.930.10">
    <property type="entry name" value="Bira Bifunctional Protein, Domain 2"/>
    <property type="match status" value="2"/>
</dbReference>
<comment type="function">
    <text evidence="10 12">Catalyzes the attachment of proline to tRNA(Pro) in a two-step reaction: proline is first activated by ATP to form Pro-AMP and then transferred to the acceptor end of tRNA(Pro). As ProRS can inadvertently accommodate and process non-cognate amino acids such as alanine and cysteine, to avoid such errors it has two additional distinct editing activities against alanine. One activity is designated as 'pretransfer' editing and involves the tRNA(Pro)-independent hydrolysis of activated Ala-AMP. The other activity is designated 'posttransfer' editing and involves deacylation of mischarged Ala-tRNA(Pro). The misacylated Cys-tRNA(Pro) is not edited by ProRS.</text>
</comment>
<comment type="subcellular location">
    <subcellularLocation>
        <location evidence="1 12">Cytoplasm</location>
    </subcellularLocation>
</comment>
<keyword evidence="8 12" id="KW-0030">Aminoacyl-tRNA synthetase</keyword>
<dbReference type="NCBIfam" id="NF006625">
    <property type="entry name" value="PRK09194.1"/>
    <property type="match status" value="1"/>
</dbReference>
<dbReference type="Pfam" id="PF03129">
    <property type="entry name" value="HGTP_anticodon"/>
    <property type="match status" value="1"/>
</dbReference>
<proteinExistence type="inferred from homology"/>
<feature type="domain" description="Aminoacyl-transfer RNA synthetases class-II family profile" evidence="13">
    <location>
        <begin position="35"/>
        <end position="480"/>
    </location>
</feature>
<dbReference type="PANTHER" id="PTHR42753:SF2">
    <property type="entry name" value="PROLINE--TRNA LIGASE"/>
    <property type="match status" value="1"/>
</dbReference>
<dbReference type="RefSeq" id="WP_067912890.1">
    <property type="nucleotide sequence ID" value="NZ_LZJP01000012.1"/>
</dbReference>
<organism evidence="14 15">
    <name type="scientific">Mycobacterium mantenii</name>
    <dbReference type="NCBI Taxonomy" id="560555"/>
    <lineage>
        <taxon>Bacteria</taxon>
        <taxon>Bacillati</taxon>
        <taxon>Actinomycetota</taxon>
        <taxon>Actinomycetes</taxon>
        <taxon>Mycobacteriales</taxon>
        <taxon>Mycobacteriaceae</taxon>
        <taxon>Mycobacterium</taxon>
        <taxon>Mycobacterium avium complex (MAC)</taxon>
    </lineage>
</organism>
<keyword evidence="4 12" id="KW-0436">Ligase</keyword>
<dbReference type="GO" id="GO:0004827">
    <property type="term" value="F:proline-tRNA ligase activity"/>
    <property type="evidence" value="ECO:0007669"/>
    <property type="project" value="UniProtKB-UniRule"/>
</dbReference>
<comment type="domain">
    <text evidence="12">Consists of three domains: the N-terminal catalytic domain, the editing domain and the C-terminal anticodon-binding domain.</text>
</comment>
<dbReference type="OrthoDB" id="9809052at2"/>
<dbReference type="AlphaFoldDB" id="A0A1A2SY26"/>
<dbReference type="FunFam" id="3.40.50.800:FF:000024">
    <property type="entry name" value="Proline--tRNA ligase"/>
    <property type="match status" value="1"/>
</dbReference>
<sequence>MITRMSQLFLRTLRDDPADAEVPSHKLLIRAGYIRPVAPGLYSWLPLGLRVLRNIERIVREEMNAIGGQEILFPALLPRAPYETTNRWTEYGDGVFRLKDRRGNDYLLGPTHEELFTLTVKGEYSSYKDFPVLLFQIQNKYRDEARPRAGILRVREFVMKDSYSFDIDEAGLKAAYHAHREAYQRIFSRLQVRYVIVSAVSGAMGGSASEEFLAESAVGEDTFVRCLESGYAANVEAVVTARPEAQPIDGLPDAVVHDTGDTPTIVTLVDWANQANLGRTVTAADTLKNVLLKVRRPGGDWELLAIGVPGDREVDDKRLGAALEPAEYVLLDDADFAKYPFLVKGYIGPKALQDNDVRYLVDPRVVDGTSWITGADEPGRHVVGLVAGRDFTADGTIEAAEVRDGDPSPDGAGPLVSARGIEVAHIFQLGRKYTDAFTVDVLGEDGKPVRLTMGSYGLGVSRMVAVIAEQHHDELGLRWPSAVAPFDVHLVIANKDAEARTGATDLAGELDRLGVEVLLDDRQASPGVKFKDAELLGVPWIVVVGRGWADGVVELRDRFGGQTRELATGPSLATDIAAALRDQQR</sequence>
<gene>
    <name evidence="12" type="primary">proS</name>
    <name evidence="14" type="ORF">A5683_06300</name>
</gene>
<dbReference type="Pfam" id="PF04073">
    <property type="entry name" value="tRNA_edit"/>
    <property type="match status" value="1"/>
</dbReference>
<dbReference type="GO" id="GO:0005829">
    <property type="term" value="C:cytosol"/>
    <property type="evidence" value="ECO:0007669"/>
    <property type="project" value="TreeGrafter"/>
</dbReference>
<dbReference type="SUPFAM" id="SSF52954">
    <property type="entry name" value="Class II aaRS ABD-related"/>
    <property type="match status" value="1"/>
</dbReference>
<dbReference type="HAMAP" id="MF_01569">
    <property type="entry name" value="Pro_tRNA_synth_type1"/>
    <property type="match status" value="1"/>
</dbReference>
<dbReference type="InterPro" id="IPR007214">
    <property type="entry name" value="YbaK/aa-tRNA-synth-assoc-dom"/>
</dbReference>
<dbReference type="EC" id="6.1.1.15" evidence="12"/>
<evidence type="ECO:0000256" key="8">
    <source>
        <dbReference type="ARBA" id="ARBA00023146"/>
    </source>
</evidence>
<keyword evidence="7 12" id="KW-0648">Protein biosynthesis</keyword>
<evidence type="ECO:0000256" key="12">
    <source>
        <dbReference type="HAMAP-Rule" id="MF_01569"/>
    </source>
</evidence>
<evidence type="ECO:0000256" key="7">
    <source>
        <dbReference type="ARBA" id="ARBA00022917"/>
    </source>
</evidence>
<dbReference type="PANTHER" id="PTHR42753">
    <property type="entry name" value="MITOCHONDRIAL RIBOSOME PROTEIN L39/PROLYL-TRNA LIGASE FAMILY MEMBER"/>
    <property type="match status" value="1"/>
</dbReference>
<evidence type="ECO:0000256" key="5">
    <source>
        <dbReference type="ARBA" id="ARBA00022741"/>
    </source>
</evidence>
<comment type="similarity">
    <text evidence="11 12">Belongs to the class-II aminoacyl-tRNA synthetase family. ProS type 1 subfamily.</text>
</comment>
<comment type="caution">
    <text evidence="14">The sequence shown here is derived from an EMBL/GenBank/DDBJ whole genome shotgun (WGS) entry which is preliminary data.</text>
</comment>
<comment type="catalytic activity">
    <reaction evidence="9 12">
        <text>tRNA(Pro) + L-proline + ATP = L-prolyl-tRNA(Pro) + AMP + diphosphate</text>
        <dbReference type="Rhea" id="RHEA:14305"/>
        <dbReference type="Rhea" id="RHEA-COMP:9700"/>
        <dbReference type="Rhea" id="RHEA-COMP:9702"/>
        <dbReference type="ChEBI" id="CHEBI:30616"/>
        <dbReference type="ChEBI" id="CHEBI:33019"/>
        <dbReference type="ChEBI" id="CHEBI:60039"/>
        <dbReference type="ChEBI" id="CHEBI:78442"/>
        <dbReference type="ChEBI" id="CHEBI:78532"/>
        <dbReference type="ChEBI" id="CHEBI:456215"/>
        <dbReference type="EC" id="6.1.1.15"/>
    </reaction>
</comment>
<dbReference type="Pfam" id="PF00587">
    <property type="entry name" value="tRNA-synt_2b"/>
    <property type="match status" value="1"/>
</dbReference>
<dbReference type="GO" id="GO:0005524">
    <property type="term" value="F:ATP binding"/>
    <property type="evidence" value="ECO:0007669"/>
    <property type="project" value="UniProtKB-UniRule"/>
</dbReference>
<dbReference type="NCBIfam" id="TIGR00409">
    <property type="entry name" value="proS_fam_II"/>
    <property type="match status" value="1"/>
</dbReference>
<dbReference type="PROSITE" id="PS50862">
    <property type="entry name" value="AA_TRNA_LIGASE_II"/>
    <property type="match status" value="1"/>
</dbReference>
<dbReference type="InterPro" id="IPR044140">
    <property type="entry name" value="ProRS_anticodon_short"/>
</dbReference>
<evidence type="ECO:0000256" key="11">
    <source>
        <dbReference type="ARBA" id="ARBA00060755"/>
    </source>
</evidence>
<evidence type="ECO:0000256" key="2">
    <source>
        <dbReference type="ARBA" id="ARBA00011738"/>
    </source>
</evidence>
<dbReference type="InterPro" id="IPR045864">
    <property type="entry name" value="aa-tRNA-synth_II/BPL/LPL"/>
</dbReference>
<dbReference type="GO" id="GO:0002161">
    <property type="term" value="F:aminoacyl-tRNA deacylase activity"/>
    <property type="evidence" value="ECO:0007669"/>
    <property type="project" value="InterPro"/>
</dbReference>
<evidence type="ECO:0000256" key="6">
    <source>
        <dbReference type="ARBA" id="ARBA00022840"/>
    </source>
</evidence>
<dbReference type="InterPro" id="IPR033730">
    <property type="entry name" value="ProRS_core_prok"/>
</dbReference>
<dbReference type="InterPro" id="IPR023717">
    <property type="entry name" value="Pro-tRNA-Synthase_IIa_type1"/>
</dbReference>
<evidence type="ECO:0000256" key="9">
    <source>
        <dbReference type="ARBA" id="ARBA00047671"/>
    </source>
</evidence>
<dbReference type="FunFam" id="3.30.930.10:FF:000065">
    <property type="entry name" value="Proline--tRNA ligase"/>
    <property type="match status" value="1"/>
</dbReference>
<dbReference type="InterPro" id="IPR002316">
    <property type="entry name" value="Pro-tRNA-ligase_IIa"/>
</dbReference>
<dbReference type="GO" id="GO:0006433">
    <property type="term" value="P:prolyl-tRNA aminoacylation"/>
    <property type="evidence" value="ECO:0007669"/>
    <property type="project" value="UniProtKB-UniRule"/>
</dbReference>
<comment type="subunit">
    <text evidence="2 12">Homodimer.</text>
</comment>
<keyword evidence="5 12" id="KW-0547">Nucleotide-binding</keyword>